<keyword evidence="1" id="KW-1185">Reference proteome</keyword>
<dbReference type="WBParaSite" id="Hba_12481">
    <property type="protein sequence ID" value="Hba_12481"/>
    <property type="gene ID" value="Hba_12481"/>
</dbReference>
<proteinExistence type="predicted"/>
<protein>
    <submittedName>
        <fullName evidence="2">Similarity</fullName>
    </submittedName>
</protein>
<evidence type="ECO:0000313" key="1">
    <source>
        <dbReference type="Proteomes" id="UP000095283"/>
    </source>
</evidence>
<reference evidence="2" key="1">
    <citation type="submission" date="2016-11" db="UniProtKB">
        <authorList>
            <consortium name="WormBaseParasite"/>
        </authorList>
    </citation>
    <scope>IDENTIFICATION</scope>
</reference>
<name>A0A1I7X4Y3_HETBA</name>
<accession>A0A1I7X4Y3</accession>
<evidence type="ECO:0000313" key="2">
    <source>
        <dbReference type="WBParaSite" id="Hba_12481"/>
    </source>
</evidence>
<dbReference type="Proteomes" id="UP000095283">
    <property type="component" value="Unplaced"/>
</dbReference>
<dbReference type="AlphaFoldDB" id="A0A1I7X4Y3"/>
<sequence length="40" mass="4689">MCYIREEVQAIIENNPLEIMSLFLLQLNNKILPPDTEDDI</sequence>
<organism evidence="1 2">
    <name type="scientific">Heterorhabditis bacteriophora</name>
    <name type="common">Entomopathogenic nematode worm</name>
    <dbReference type="NCBI Taxonomy" id="37862"/>
    <lineage>
        <taxon>Eukaryota</taxon>
        <taxon>Metazoa</taxon>
        <taxon>Ecdysozoa</taxon>
        <taxon>Nematoda</taxon>
        <taxon>Chromadorea</taxon>
        <taxon>Rhabditida</taxon>
        <taxon>Rhabditina</taxon>
        <taxon>Rhabditomorpha</taxon>
        <taxon>Strongyloidea</taxon>
        <taxon>Heterorhabditidae</taxon>
        <taxon>Heterorhabditis</taxon>
    </lineage>
</organism>